<protein>
    <submittedName>
        <fullName evidence="2">Uncharacterized protein</fullName>
    </submittedName>
</protein>
<feature type="compositionally biased region" description="Polar residues" evidence="1">
    <location>
        <begin position="45"/>
        <end position="66"/>
    </location>
</feature>
<name>A0ABQ9ZHH1_9CRUS</name>
<dbReference type="Proteomes" id="UP001234178">
    <property type="component" value="Unassembled WGS sequence"/>
</dbReference>
<organism evidence="2 3">
    <name type="scientific">Daphnia magna</name>
    <dbReference type="NCBI Taxonomy" id="35525"/>
    <lineage>
        <taxon>Eukaryota</taxon>
        <taxon>Metazoa</taxon>
        <taxon>Ecdysozoa</taxon>
        <taxon>Arthropoda</taxon>
        <taxon>Crustacea</taxon>
        <taxon>Branchiopoda</taxon>
        <taxon>Diplostraca</taxon>
        <taxon>Cladocera</taxon>
        <taxon>Anomopoda</taxon>
        <taxon>Daphniidae</taxon>
        <taxon>Daphnia</taxon>
    </lineage>
</organism>
<comment type="caution">
    <text evidence="2">The sequence shown here is derived from an EMBL/GenBank/DDBJ whole genome shotgun (WGS) entry which is preliminary data.</text>
</comment>
<accession>A0ABQ9ZHH1</accession>
<gene>
    <name evidence="2" type="ORF">OUZ56_021476</name>
</gene>
<dbReference type="EMBL" id="JAOYFB010000003">
    <property type="protein sequence ID" value="KAK4012377.1"/>
    <property type="molecule type" value="Genomic_DNA"/>
</dbReference>
<proteinExistence type="predicted"/>
<evidence type="ECO:0000313" key="2">
    <source>
        <dbReference type="EMBL" id="KAK4012377.1"/>
    </source>
</evidence>
<reference evidence="2 3" key="1">
    <citation type="journal article" date="2023" name="Nucleic Acids Res.">
        <title>The hologenome of Daphnia magna reveals possible DNA methylation and microbiome-mediated evolution of the host genome.</title>
        <authorList>
            <person name="Chaturvedi A."/>
            <person name="Li X."/>
            <person name="Dhandapani V."/>
            <person name="Marshall H."/>
            <person name="Kissane S."/>
            <person name="Cuenca-Cambronero M."/>
            <person name="Asole G."/>
            <person name="Calvet F."/>
            <person name="Ruiz-Romero M."/>
            <person name="Marangio P."/>
            <person name="Guigo R."/>
            <person name="Rago D."/>
            <person name="Mirbahai L."/>
            <person name="Eastwood N."/>
            <person name="Colbourne J.K."/>
            <person name="Zhou J."/>
            <person name="Mallon E."/>
            <person name="Orsini L."/>
        </authorList>
    </citation>
    <scope>NUCLEOTIDE SEQUENCE [LARGE SCALE GENOMIC DNA]</scope>
    <source>
        <strain evidence="2">LRV0_1</strain>
    </source>
</reference>
<evidence type="ECO:0000256" key="1">
    <source>
        <dbReference type="SAM" id="MobiDB-lite"/>
    </source>
</evidence>
<evidence type="ECO:0000313" key="3">
    <source>
        <dbReference type="Proteomes" id="UP001234178"/>
    </source>
</evidence>
<sequence length="541" mass="60964">MDQNPQPPPLNYQLIEACVSNKMPATSSGESSMQNLIPMAQLHDSSWDQPQQGNVPIVSQTPQSPDSVDDNSWELERNRYERHLEEKTAQLSTELSGQIFTEDWSCAVHTLKLILDLDPTRLVGGTTSGGTAQRPRIDNAAFQESRREAVEELEYVTNAFTDQLVALMRMKKWRKATEKLKEILDLDPANRRPPLFWPPAMWADEDTSYDSSETAIYAVTEEIINCVLKKVQLYQQSEDTNFQTPIGTASATAGNLSHNHLTLVWDTTYTHHTAPNNRLVESGVGTLTRQMEGEKSFRLQDDDNQLDFHLTLRPPCLPLQPNCTNRTSAYDVVGQPKLYILTGEIKENSSSASTTTPPPPNAEIFNIPANIQYIRDQLTDHENELARLIQILQCDSRKAKHERAIASAQYNGWLAASQLNLPQCTKLQALGRTAVVIQCKKLNVTFDTVVTSCGPQPKFQNFTINLDGWELVKFSPCYWTNGFVNFNGKPYAFCNNTWNPIEANIILPEQSLANSFRYEDVKFLIMNIEATQHTVIPCLTT</sequence>
<feature type="region of interest" description="Disordered" evidence="1">
    <location>
        <begin position="45"/>
        <end position="71"/>
    </location>
</feature>
<keyword evidence="3" id="KW-1185">Reference proteome</keyword>